<dbReference type="InterPro" id="IPR001138">
    <property type="entry name" value="Zn2Cys6_DnaBD"/>
</dbReference>
<dbReference type="AlphaFoldDB" id="A0A9P4S9C1"/>
<feature type="compositionally biased region" description="Low complexity" evidence="2">
    <location>
        <begin position="502"/>
        <end position="513"/>
    </location>
</feature>
<dbReference type="OrthoDB" id="4150467at2759"/>
<organism evidence="4 5">
    <name type="scientific">Patellaria atrata CBS 101060</name>
    <dbReference type="NCBI Taxonomy" id="1346257"/>
    <lineage>
        <taxon>Eukaryota</taxon>
        <taxon>Fungi</taxon>
        <taxon>Dikarya</taxon>
        <taxon>Ascomycota</taxon>
        <taxon>Pezizomycotina</taxon>
        <taxon>Dothideomycetes</taxon>
        <taxon>Dothideomycetes incertae sedis</taxon>
        <taxon>Patellariales</taxon>
        <taxon>Patellariaceae</taxon>
        <taxon>Patellaria</taxon>
    </lineage>
</organism>
<dbReference type="Proteomes" id="UP000799429">
    <property type="component" value="Unassembled WGS sequence"/>
</dbReference>
<evidence type="ECO:0000256" key="1">
    <source>
        <dbReference type="ARBA" id="ARBA00023242"/>
    </source>
</evidence>
<protein>
    <recommendedName>
        <fullName evidence="3">Zn(2)-C6 fungal-type domain-containing protein</fullName>
    </recommendedName>
</protein>
<dbReference type="CDD" id="cd00067">
    <property type="entry name" value="GAL4"/>
    <property type="match status" value="1"/>
</dbReference>
<feature type="compositionally biased region" description="Basic residues" evidence="2">
    <location>
        <begin position="142"/>
        <end position="157"/>
    </location>
</feature>
<evidence type="ECO:0000313" key="5">
    <source>
        <dbReference type="Proteomes" id="UP000799429"/>
    </source>
</evidence>
<reference evidence="4" key="1">
    <citation type="journal article" date="2020" name="Stud. Mycol.">
        <title>101 Dothideomycetes genomes: a test case for predicting lifestyles and emergence of pathogens.</title>
        <authorList>
            <person name="Haridas S."/>
            <person name="Albert R."/>
            <person name="Binder M."/>
            <person name="Bloem J."/>
            <person name="Labutti K."/>
            <person name="Salamov A."/>
            <person name="Andreopoulos B."/>
            <person name="Baker S."/>
            <person name="Barry K."/>
            <person name="Bills G."/>
            <person name="Bluhm B."/>
            <person name="Cannon C."/>
            <person name="Castanera R."/>
            <person name="Culley D."/>
            <person name="Daum C."/>
            <person name="Ezra D."/>
            <person name="Gonzalez J."/>
            <person name="Henrissat B."/>
            <person name="Kuo A."/>
            <person name="Liang C."/>
            <person name="Lipzen A."/>
            <person name="Lutzoni F."/>
            <person name="Magnuson J."/>
            <person name="Mondo S."/>
            <person name="Nolan M."/>
            <person name="Ohm R."/>
            <person name="Pangilinan J."/>
            <person name="Park H.-J."/>
            <person name="Ramirez L."/>
            <person name="Alfaro M."/>
            <person name="Sun H."/>
            <person name="Tritt A."/>
            <person name="Yoshinaga Y."/>
            <person name="Zwiers L.-H."/>
            <person name="Turgeon B."/>
            <person name="Goodwin S."/>
            <person name="Spatafora J."/>
            <person name="Crous P."/>
            <person name="Grigoriev I."/>
        </authorList>
    </citation>
    <scope>NUCLEOTIDE SEQUENCE</scope>
    <source>
        <strain evidence="4">CBS 101060</strain>
    </source>
</reference>
<feature type="compositionally biased region" description="Acidic residues" evidence="2">
    <location>
        <begin position="396"/>
        <end position="409"/>
    </location>
</feature>
<proteinExistence type="predicted"/>
<comment type="caution">
    <text evidence="4">The sequence shown here is derived from an EMBL/GenBank/DDBJ whole genome shotgun (WGS) entry which is preliminary data.</text>
</comment>
<dbReference type="PROSITE" id="PS50048">
    <property type="entry name" value="ZN2_CY6_FUNGAL_2"/>
    <property type="match status" value="1"/>
</dbReference>
<dbReference type="GO" id="GO:0000981">
    <property type="term" value="F:DNA-binding transcription factor activity, RNA polymerase II-specific"/>
    <property type="evidence" value="ECO:0007669"/>
    <property type="project" value="InterPro"/>
</dbReference>
<name>A0A9P4S9C1_9PEZI</name>
<feature type="region of interest" description="Disordered" evidence="2">
    <location>
        <begin position="371"/>
        <end position="569"/>
    </location>
</feature>
<accession>A0A9P4S9C1</accession>
<feature type="compositionally biased region" description="Polar residues" evidence="2">
    <location>
        <begin position="294"/>
        <end position="306"/>
    </location>
</feature>
<keyword evidence="1" id="KW-0539">Nucleus</keyword>
<feature type="compositionally biased region" description="Polar residues" evidence="2">
    <location>
        <begin position="371"/>
        <end position="384"/>
    </location>
</feature>
<feature type="region of interest" description="Disordered" evidence="2">
    <location>
        <begin position="127"/>
        <end position="211"/>
    </location>
</feature>
<evidence type="ECO:0000313" key="4">
    <source>
        <dbReference type="EMBL" id="KAF2838374.1"/>
    </source>
</evidence>
<dbReference type="EMBL" id="MU006097">
    <property type="protein sequence ID" value="KAF2838374.1"/>
    <property type="molecule type" value="Genomic_DNA"/>
</dbReference>
<feature type="compositionally biased region" description="Polar residues" evidence="2">
    <location>
        <begin position="199"/>
        <end position="208"/>
    </location>
</feature>
<dbReference type="SMART" id="SM00066">
    <property type="entry name" value="GAL4"/>
    <property type="match status" value="1"/>
</dbReference>
<keyword evidence="5" id="KW-1185">Reference proteome</keyword>
<feature type="domain" description="Zn(2)-C6 fungal-type" evidence="3">
    <location>
        <begin position="554"/>
        <end position="586"/>
    </location>
</feature>
<gene>
    <name evidence="4" type="ORF">M501DRAFT_936398</name>
</gene>
<dbReference type="GO" id="GO:0008270">
    <property type="term" value="F:zinc ion binding"/>
    <property type="evidence" value="ECO:0007669"/>
    <property type="project" value="InterPro"/>
</dbReference>
<sequence>MDVVKSEPSIDRQALPKHVSFELLLNEGPQHRARLPMRVNIFPHDATESIITTVKNFYGLYEGKGVSFEDSRGNTLIAQYENLENNMVVYVRVVHEEVDAHEAYSQASRPSVSPTKPYLAEPIQMLPPQLHGSNLSRPSSRTARKRSVSPHSHRGRRSTSVSTNPKSRARPGMKSRGTSSQGGSFNELNGDIAGYSDSDGGNASVTSSRRSKMEQVASAEISVDNIVEGGRRKRAKFDSSELPLFVPPQVPMTASISSISPQRRIGSQNGASPFSYSNQRNFVYNHHLPSPQSFSHGEYSYPQTGQPGIPYSMPTPRPGQRPRTRTNNHYMQSRHSISGISGLLPTPDPTIGSVISDEDAAIQLMRLGDASNFSSHGRTSTSTLDDALSGKAEVASSEDESGEGSEDESMLPSYPEHMGGTRSHITGEGHQQYDSGESSENDYEDRRDGSFKGGSDEIMSDPLNPSENKTCKPKPNGAILPKARSAGSISKASNKKGKSRTSSISKSKPKNSSATKAPISPTSLPTASRKPSNASLNFQNQLGVDEEDLSTKPRCQRCRKSKKGCDRQRPCGRCKDAGIGIEGCISEDEGNGRKGRFGRHMGVPVKKGEDDVPIAESHATQVGHMLAPLAPADKSKKRKR</sequence>
<evidence type="ECO:0000256" key="2">
    <source>
        <dbReference type="SAM" id="MobiDB-lite"/>
    </source>
</evidence>
<feature type="compositionally biased region" description="Polar residues" evidence="2">
    <location>
        <begin position="131"/>
        <end position="141"/>
    </location>
</feature>
<feature type="region of interest" description="Disordered" evidence="2">
    <location>
        <begin position="585"/>
        <end position="640"/>
    </location>
</feature>
<evidence type="ECO:0000259" key="3">
    <source>
        <dbReference type="PROSITE" id="PS50048"/>
    </source>
</evidence>
<feature type="region of interest" description="Disordered" evidence="2">
    <location>
        <begin position="294"/>
        <end position="327"/>
    </location>
</feature>
<feature type="compositionally biased region" description="Polar residues" evidence="2">
    <location>
        <begin position="520"/>
        <end position="542"/>
    </location>
</feature>
<feature type="compositionally biased region" description="Polar residues" evidence="2">
    <location>
        <begin position="176"/>
        <end position="187"/>
    </location>
</feature>